<dbReference type="PANTHER" id="PTHR23416">
    <property type="entry name" value="SIALIC ACID SYNTHASE-RELATED"/>
    <property type="match status" value="1"/>
</dbReference>
<evidence type="ECO:0000256" key="1">
    <source>
        <dbReference type="SAM" id="Phobius"/>
    </source>
</evidence>
<dbReference type="EMBL" id="CP019290">
    <property type="protein sequence ID" value="AXX61074.1"/>
    <property type="molecule type" value="Genomic_DNA"/>
</dbReference>
<feature type="transmembrane region" description="Helical" evidence="1">
    <location>
        <begin position="14"/>
        <end position="34"/>
    </location>
</feature>
<dbReference type="Gene3D" id="2.160.10.10">
    <property type="entry name" value="Hexapeptide repeat proteins"/>
    <property type="match status" value="1"/>
</dbReference>
<evidence type="ECO:0000313" key="3">
    <source>
        <dbReference type="Proteomes" id="UP000263418"/>
    </source>
</evidence>
<gene>
    <name evidence="2" type="ORF">FORC53_2735</name>
</gene>
<dbReference type="Proteomes" id="UP000263418">
    <property type="component" value="Chromosome 1"/>
</dbReference>
<accession>A0AAN1UD27</accession>
<evidence type="ECO:0008006" key="4">
    <source>
        <dbReference type="Google" id="ProtNLM"/>
    </source>
</evidence>
<dbReference type="InterPro" id="IPR011004">
    <property type="entry name" value="Trimer_LpxA-like_sf"/>
</dbReference>
<dbReference type="CDD" id="cd04647">
    <property type="entry name" value="LbH_MAT_like"/>
    <property type="match status" value="1"/>
</dbReference>
<keyword evidence="1" id="KW-0472">Membrane</keyword>
<reference evidence="2 3" key="1">
    <citation type="submission" date="2017-01" db="EMBL/GenBank/DDBJ databases">
        <title>Complete Genome Sequence of Vibrio vulnificus FORC_053.</title>
        <authorList>
            <consortium name="Food-borne Pathogen Omics Research Center"/>
            <person name="Chung H.Y."/>
            <person name="Na E.J."/>
            <person name="Song J.S."/>
            <person name="Kim H."/>
            <person name="Lee J.-H."/>
            <person name="Ryu S."/>
            <person name="Choi S.H."/>
        </authorList>
    </citation>
    <scope>NUCLEOTIDE SEQUENCE [LARGE SCALE GENOMIC DNA]</scope>
    <source>
        <strain evidence="2 3">FORC_053</strain>
    </source>
</reference>
<proteinExistence type="predicted"/>
<dbReference type="SUPFAM" id="SSF51161">
    <property type="entry name" value="Trimeric LpxA-like enzymes"/>
    <property type="match status" value="1"/>
</dbReference>
<dbReference type="InterPro" id="IPR051159">
    <property type="entry name" value="Hexapeptide_acetyltransf"/>
</dbReference>
<sequence length="219" mass="24006">MVKHCYKKIKKQELYIHESITSFSLLVILFNRLIMLMRRPFGLSFIGRGVRIFNKSNLSLGKYVTLKDGVTIDALAQEKMCFGYNTSIGEFSQIRTSSSLGYLGVGCTLGDNVGIGSYAYLGAWGGIKIDDNTIIGERFTIHSDIHNYKDPSILIKDQGCMPRPVHIKSNCWIGSNVTIVGGVTIGSGCIIGAGSVVTKSFDDNSVIVGNPARVIKKRF</sequence>
<keyword evidence="1" id="KW-0812">Transmembrane</keyword>
<keyword evidence="1" id="KW-1133">Transmembrane helix</keyword>
<protein>
    <recommendedName>
        <fullName evidence="4">Acyltransferase</fullName>
    </recommendedName>
</protein>
<dbReference type="AlphaFoldDB" id="A0AAN1UD27"/>
<dbReference type="Pfam" id="PF00132">
    <property type="entry name" value="Hexapep"/>
    <property type="match status" value="1"/>
</dbReference>
<dbReference type="InterPro" id="IPR001451">
    <property type="entry name" value="Hexapep"/>
</dbReference>
<organism evidence="2 3">
    <name type="scientific">Vibrio vulnificus</name>
    <dbReference type="NCBI Taxonomy" id="672"/>
    <lineage>
        <taxon>Bacteria</taxon>
        <taxon>Pseudomonadati</taxon>
        <taxon>Pseudomonadota</taxon>
        <taxon>Gammaproteobacteria</taxon>
        <taxon>Vibrionales</taxon>
        <taxon>Vibrionaceae</taxon>
        <taxon>Vibrio</taxon>
    </lineage>
</organism>
<evidence type="ECO:0000313" key="2">
    <source>
        <dbReference type="EMBL" id="AXX61074.1"/>
    </source>
</evidence>
<name>A0AAN1UD27_VIBVL</name>